<protein>
    <submittedName>
        <fullName evidence="2">Uncharacterized protein</fullName>
    </submittedName>
</protein>
<accession>A0A0E9XJK7</accession>
<dbReference type="AlphaFoldDB" id="A0A0E9XJK7"/>
<feature type="signal peptide" evidence="1">
    <location>
        <begin position="1"/>
        <end position="21"/>
    </location>
</feature>
<reference evidence="2" key="1">
    <citation type="submission" date="2014-11" db="EMBL/GenBank/DDBJ databases">
        <authorList>
            <person name="Amaro Gonzalez C."/>
        </authorList>
    </citation>
    <scope>NUCLEOTIDE SEQUENCE</scope>
</reference>
<keyword evidence="1" id="KW-0732">Signal</keyword>
<proteinExistence type="predicted"/>
<sequence>MPSTHMVLFLFCCCSFSLVYRKNMSIHKSRSRGRNFFSFSRPGLIWC</sequence>
<organism evidence="2">
    <name type="scientific">Anguilla anguilla</name>
    <name type="common">European freshwater eel</name>
    <name type="synonym">Muraena anguilla</name>
    <dbReference type="NCBI Taxonomy" id="7936"/>
    <lineage>
        <taxon>Eukaryota</taxon>
        <taxon>Metazoa</taxon>
        <taxon>Chordata</taxon>
        <taxon>Craniata</taxon>
        <taxon>Vertebrata</taxon>
        <taxon>Euteleostomi</taxon>
        <taxon>Actinopterygii</taxon>
        <taxon>Neopterygii</taxon>
        <taxon>Teleostei</taxon>
        <taxon>Anguilliformes</taxon>
        <taxon>Anguillidae</taxon>
        <taxon>Anguilla</taxon>
    </lineage>
</organism>
<evidence type="ECO:0000313" key="2">
    <source>
        <dbReference type="EMBL" id="JAI02021.1"/>
    </source>
</evidence>
<name>A0A0E9XJK7_ANGAN</name>
<feature type="chain" id="PRO_5002435048" evidence="1">
    <location>
        <begin position="22"/>
        <end position="47"/>
    </location>
</feature>
<dbReference type="EMBL" id="GBXM01006557">
    <property type="protein sequence ID" value="JAI02021.1"/>
    <property type="molecule type" value="Transcribed_RNA"/>
</dbReference>
<reference evidence="2" key="2">
    <citation type="journal article" date="2015" name="Fish Shellfish Immunol.">
        <title>Early steps in the European eel (Anguilla anguilla)-Vibrio vulnificus interaction in the gills: Role of the RtxA13 toxin.</title>
        <authorList>
            <person name="Callol A."/>
            <person name="Pajuelo D."/>
            <person name="Ebbesson L."/>
            <person name="Teles M."/>
            <person name="MacKenzie S."/>
            <person name="Amaro C."/>
        </authorList>
    </citation>
    <scope>NUCLEOTIDE SEQUENCE</scope>
</reference>
<evidence type="ECO:0000256" key="1">
    <source>
        <dbReference type="SAM" id="SignalP"/>
    </source>
</evidence>